<keyword evidence="1" id="KW-0175">Coiled coil</keyword>
<name>A0A8H2W6M4_9HELO</name>
<evidence type="ECO:0000256" key="2">
    <source>
        <dbReference type="SAM" id="MobiDB-lite"/>
    </source>
</evidence>
<accession>A0A8H2W6M4</accession>
<organism evidence="3 4">
    <name type="scientific">Sclerotinia trifoliorum</name>
    <dbReference type="NCBI Taxonomy" id="28548"/>
    <lineage>
        <taxon>Eukaryota</taxon>
        <taxon>Fungi</taxon>
        <taxon>Dikarya</taxon>
        <taxon>Ascomycota</taxon>
        <taxon>Pezizomycotina</taxon>
        <taxon>Leotiomycetes</taxon>
        <taxon>Helotiales</taxon>
        <taxon>Sclerotiniaceae</taxon>
        <taxon>Sclerotinia</taxon>
    </lineage>
</organism>
<sequence>MAKKAIEEVEREFPDDLPYIITYEKKYLEIKCQECNGSLRLVGANIAHVREHAFSIFHGVKQKEFSQQNLSKDGPLESLDDLDSERQPSKRQRLSPALPVENHDPQSRNNQIAISVAQASKQSEVSPVVSETSLHEAMARLANVEGKLEEQKNINDNLANLLLNLEAKLEGQNEVTEKLTQVSANIENELRVVKTETEDLATWLRNSGGLMDVHGATELQHHKRQIENLEQTISTYRSDFNQSIEIRRSQIRAAGDRIILSDAFAHALKRDLDNLAHSTTNGRANHATKLYEKLKDFTSRVKEQHLSQHTLVMKAVEQKMCSIEPIVKRVENMEKGLQGSQSPNCEKQFADLTVLTTNLDQKLVEYDNRYESLSLQHLDTFRSIITASAFLRKRVATLENTQLSNMASQEAKFASSGEQSGPSDHEIDVFGTFNGVMELRVASLERNDKYCEIIEMMTRVAALKRYNRKQDWKIIDLEMANERLQRQVEILLPPIV</sequence>
<gene>
    <name evidence="3" type="ORF">SCLTRI_LOCUS10118</name>
</gene>
<evidence type="ECO:0000313" key="4">
    <source>
        <dbReference type="Proteomes" id="UP000624404"/>
    </source>
</evidence>
<dbReference type="OrthoDB" id="3562994at2759"/>
<feature type="region of interest" description="Disordered" evidence="2">
    <location>
        <begin position="66"/>
        <end position="107"/>
    </location>
</feature>
<dbReference type="EMBL" id="CAJHIA010000036">
    <property type="protein sequence ID" value="CAD6454312.1"/>
    <property type="molecule type" value="Genomic_DNA"/>
</dbReference>
<comment type="caution">
    <text evidence="3">The sequence shown here is derived from an EMBL/GenBank/DDBJ whole genome shotgun (WGS) entry which is preliminary data.</text>
</comment>
<proteinExistence type="predicted"/>
<keyword evidence="4" id="KW-1185">Reference proteome</keyword>
<protein>
    <submittedName>
        <fullName evidence="3">Aa13db29-96a3-4ebc-ad3a-6db8c154770e</fullName>
    </submittedName>
</protein>
<dbReference type="Proteomes" id="UP000624404">
    <property type="component" value="Unassembled WGS sequence"/>
</dbReference>
<feature type="coiled-coil region" evidence="1">
    <location>
        <begin position="134"/>
        <end position="175"/>
    </location>
</feature>
<dbReference type="AlphaFoldDB" id="A0A8H2W6M4"/>
<evidence type="ECO:0000313" key="3">
    <source>
        <dbReference type="EMBL" id="CAD6454312.1"/>
    </source>
</evidence>
<reference evidence="3" key="1">
    <citation type="submission" date="2020-10" db="EMBL/GenBank/DDBJ databases">
        <authorList>
            <person name="Kusch S."/>
        </authorList>
    </citation>
    <scope>NUCLEOTIDE SEQUENCE</scope>
    <source>
        <strain evidence="3">SwB9</strain>
    </source>
</reference>
<evidence type="ECO:0000256" key="1">
    <source>
        <dbReference type="SAM" id="Coils"/>
    </source>
</evidence>